<keyword evidence="1" id="KW-0677">Repeat</keyword>
<organism evidence="3">
    <name type="scientific">Zooxanthella nutricula</name>
    <dbReference type="NCBI Taxonomy" id="1333877"/>
    <lineage>
        <taxon>Eukaryota</taxon>
        <taxon>Sar</taxon>
        <taxon>Alveolata</taxon>
        <taxon>Dinophyceae</taxon>
        <taxon>Peridiniales</taxon>
        <taxon>Peridiniales incertae sedis</taxon>
        <taxon>Zooxanthella</taxon>
    </lineage>
</organism>
<dbReference type="PANTHER" id="PTHR24189">
    <property type="entry name" value="MYOTROPHIN"/>
    <property type="match status" value="1"/>
</dbReference>
<sequence length="206" mass="22860">MESAGHGQHGVALSQAEQLFDVVTRNDIPALRSMLAAGVDVNECTAKGSHVLWRAVIKAREPDLVLMLLRARADPRSADEKGNQVMHFWARATAGRNHMLEMGRALLQAKASVNPQRINDGMSPLHHVVVGHNNRRGWLDFHKALMLVRHGADIHLQTRQGQLPSHLITMSSRAASKRLHMLLACGIHEGSKDWPRCDQVGCEWCS</sequence>
<dbReference type="SUPFAM" id="SSF48403">
    <property type="entry name" value="Ankyrin repeat"/>
    <property type="match status" value="1"/>
</dbReference>
<dbReference type="Pfam" id="PF00023">
    <property type="entry name" value="Ank"/>
    <property type="match status" value="1"/>
</dbReference>
<accession>A0A7S2M5V2</accession>
<proteinExistence type="predicted"/>
<dbReference type="AlphaFoldDB" id="A0A7S2M5V2"/>
<dbReference type="InterPro" id="IPR036770">
    <property type="entry name" value="Ankyrin_rpt-contain_sf"/>
</dbReference>
<gene>
    <name evidence="3" type="ORF">BRAN1462_LOCUS47640</name>
</gene>
<evidence type="ECO:0000256" key="1">
    <source>
        <dbReference type="ARBA" id="ARBA00022737"/>
    </source>
</evidence>
<dbReference type="EMBL" id="HBGW01074813">
    <property type="protein sequence ID" value="CAD9625910.1"/>
    <property type="molecule type" value="Transcribed_RNA"/>
</dbReference>
<dbReference type="Gene3D" id="1.25.40.20">
    <property type="entry name" value="Ankyrin repeat-containing domain"/>
    <property type="match status" value="1"/>
</dbReference>
<evidence type="ECO:0000313" key="3">
    <source>
        <dbReference type="EMBL" id="CAD9625910.1"/>
    </source>
</evidence>
<evidence type="ECO:0000256" key="2">
    <source>
        <dbReference type="ARBA" id="ARBA00023043"/>
    </source>
</evidence>
<reference evidence="3" key="1">
    <citation type="submission" date="2021-01" db="EMBL/GenBank/DDBJ databases">
        <authorList>
            <person name="Corre E."/>
            <person name="Pelletier E."/>
            <person name="Niang G."/>
            <person name="Scheremetjew M."/>
            <person name="Finn R."/>
            <person name="Kale V."/>
            <person name="Holt S."/>
            <person name="Cochrane G."/>
            <person name="Meng A."/>
            <person name="Brown T."/>
            <person name="Cohen L."/>
        </authorList>
    </citation>
    <scope>NUCLEOTIDE SEQUENCE</scope>
    <source>
        <strain evidence="3">RCC3387</strain>
    </source>
</reference>
<dbReference type="InterPro" id="IPR050745">
    <property type="entry name" value="Multifunctional_regulatory"/>
</dbReference>
<name>A0A7S2M5V2_9DINO</name>
<keyword evidence="2" id="KW-0040">ANK repeat</keyword>
<dbReference type="InterPro" id="IPR002110">
    <property type="entry name" value="Ankyrin_rpt"/>
</dbReference>
<protein>
    <submittedName>
        <fullName evidence="3">Uncharacterized protein</fullName>
    </submittedName>
</protein>